<dbReference type="GO" id="GO:0016594">
    <property type="term" value="F:glycine binding"/>
    <property type="evidence" value="ECO:0007669"/>
    <property type="project" value="TreeGrafter"/>
</dbReference>
<dbReference type="InterPro" id="IPR015422">
    <property type="entry name" value="PyrdxlP-dep_Trfase_small"/>
</dbReference>
<keyword evidence="13" id="KW-1185">Reference proteome</keyword>
<dbReference type="InterPro" id="IPR049315">
    <property type="entry name" value="GDC-P_N"/>
</dbReference>
<evidence type="ECO:0000259" key="11">
    <source>
        <dbReference type="Pfam" id="PF21478"/>
    </source>
</evidence>
<evidence type="ECO:0000256" key="4">
    <source>
        <dbReference type="ARBA" id="ARBA00011690"/>
    </source>
</evidence>
<dbReference type="NCBIfam" id="TIGR00461">
    <property type="entry name" value="gcvP"/>
    <property type="match status" value="1"/>
</dbReference>
<evidence type="ECO:0000256" key="6">
    <source>
        <dbReference type="ARBA" id="ARBA00023002"/>
    </source>
</evidence>
<protein>
    <recommendedName>
        <fullName evidence="8">Glycine dehydrogenase (decarboxylating)</fullName>
        <ecNumber evidence="8">1.4.4.2</ecNumber>
    </recommendedName>
    <alternativeName>
        <fullName evidence="8">Glycine cleavage system P-protein</fullName>
    </alternativeName>
    <alternativeName>
        <fullName evidence="8">Glycine decarboxylase</fullName>
    </alternativeName>
    <alternativeName>
        <fullName evidence="8">Glycine dehydrogenase (aminomethyl-transferring)</fullName>
    </alternativeName>
</protein>
<keyword evidence="6 8" id="KW-0560">Oxidoreductase</keyword>
<dbReference type="GO" id="GO:0005829">
    <property type="term" value="C:cytosol"/>
    <property type="evidence" value="ECO:0007669"/>
    <property type="project" value="TreeGrafter"/>
</dbReference>
<dbReference type="EMBL" id="CP069370">
    <property type="protein sequence ID" value="QYZ68414.1"/>
    <property type="molecule type" value="Genomic_DNA"/>
</dbReference>
<evidence type="ECO:0000313" key="13">
    <source>
        <dbReference type="Proteomes" id="UP000826300"/>
    </source>
</evidence>
<dbReference type="EC" id="1.4.4.2" evidence="8"/>
<evidence type="ECO:0000256" key="5">
    <source>
        <dbReference type="ARBA" id="ARBA00022898"/>
    </source>
</evidence>
<dbReference type="CDD" id="cd00613">
    <property type="entry name" value="GDC-P"/>
    <property type="match status" value="2"/>
</dbReference>
<reference evidence="12" key="1">
    <citation type="submission" date="2021-02" db="EMBL/GenBank/DDBJ databases">
        <title>Rhodobacter shimadae sp. nov., an aerobic anoxygenic phototrophic bacterium isolated from a hot spring.</title>
        <authorList>
            <person name="Muramatsu S."/>
            <person name="Haruta S."/>
            <person name="Hirose S."/>
            <person name="Hanada S."/>
        </authorList>
    </citation>
    <scope>NUCLEOTIDE SEQUENCE</scope>
    <source>
        <strain evidence="12">N10</strain>
    </source>
</reference>
<comment type="cofactor">
    <cofactor evidence="1 8 9">
        <name>pyridoxal 5'-phosphate</name>
        <dbReference type="ChEBI" id="CHEBI:597326"/>
    </cofactor>
</comment>
<evidence type="ECO:0000256" key="2">
    <source>
        <dbReference type="ARBA" id="ARBA00003788"/>
    </source>
</evidence>
<dbReference type="InterPro" id="IPR020581">
    <property type="entry name" value="GDC_P"/>
</dbReference>
<name>A0A8G1ECI5_9RHOB</name>
<feature type="domain" description="Glycine dehydrogenase C-terminal" evidence="11">
    <location>
        <begin position="765"/>
        <end position="885"/>
    </location>
</feature>
<evidence type="ECO:0000313" key="12">
    <source>
        <dbReference type="EMBL" id="QYZ68414.1"/>
    </source>
</evidence>
<evidence type="ECO:0000256" key="9">
    <source>
        <dbReference type="PIRSR" id="PIRSR603437-50"/>
    </source>
</evidence>
<evidence type="ECO:0000259" key="10">
    <source>
        <dbReference type="Pfam" id="PF02347"/>
    </source>
</evidence>
<organism evidence="12 13">
    <name type="scientific">Neotabrizicola shimadae</name>
    <dbReference type="NCBI Taxonomy" id="2807096"/>
    <lineage>
        <taxon>Bacteria</taxon>
        <taxon>Pseudomonadati</taxon>
        <taxon>Pseudomonadota</taxon>
        <taxon>Alphaproteobacteria</taxon>
        <taxon>Rhodobacterales</taxon>
        <taxon>Paracoccaceae</taxon>
        <taxon>Neotabrizicola</taxon>
    </lineage>
</organism>
<feature type="modified residue" description="N6-(pyridoxal phosphate)lysine" evidence="8 9">
    <location>
        <position position="697"/>
    </location>
</feature>
<dbReference type="InterPro" id="IPR015421">
    <property type="entry name" value="PyrdxlP-dep_Trfase_major"/>
</dbReference>
<dbReference type="HAMAP" id="MF_00711">
    <property type="entry name" value="GcvP"/>
    <property type="match status" value="1"/>
</dbReference>
<dbReference type="AlphaFoldDB" id="A0A8G1ECI5"/>
<dbReference type="FunFam" id="3.40.640.10:FF:000005">
    <property type="entry name" value="Glycine dehydrogenase (decarboxylating), mitochondrial"/>
    <property type="match status" value="1"/>
</dbReference>
<proteinExistence type="inferred from homology"/>
<evidence type="ECO:0000256" key="3">
    <source>
        <dbReference type="ARBA" id="ARBA00010756"/>
    </source>
</evidence>
<feature type="domain" description="Glycine cleavage system P-protein N-terminal" evidence="10">
    <location>
        <begin position="16"/>
        <end position="438"/>
    </location>
</feature>
<keyword evidence="5 8" id="KW-0663">Pyridoxal phosphate</keyword>
<dbReference type="KEGG" id="nsm:JO391_11510"/>
<comment type="subunit">
    <text evidence="4 8">The glycine cleavage system is composed of four proteins: P, T, L and H.</text>
</comment>
<dbReference type="Gene3D" id="3.90.1150.10">
    <property type="entry name" value="Aspartate Aminotransferase, domain 1"/>
    <property type="match status" value="2"/>
</dbReference>
<dbReference type="Proteomes" id="UP000826300">
    <property type="component" value="Chromosome"/>
</dbReference>
<dbReference type="InterPro" id="IPR015424">
    <property type="entry name" value="PyrdxlP-dep_Trfase"/>
</dbReference>
<evidence type="ECO:0000256" key="8">
    <source>
        <dbReference type="HAMAP-Rule" id="MF_00711"/>
    </source>
</evidence>
<gene>
    <name evidence="8 12" type="primary">gcvP</name>
    <name evidence="12" type="ORF">JO391_11510</name>
</gene>
<dbReference type="RefSeq" id="WP_220660637.1">
    <property type="nucleotide sequence ID" value="NZ_CP069370.1"/>
</dbReference>
<comment type="similarity">
    <text evidence="3 8">Belongs to the GcvP family.</text>
</comment>
<comment type="catalytic activity">
    <reaction evidence="7 8">
        <text>N(6)-[(R)-lipoyl]-L-lysyl-[glycine-cleavage complex H protein] + glycine + H(+) = N(6)-[(R)-S(8)-aminomethyldihydrolipoyl]-L-lysyl-[glycine-cleavage complex H protein] + CO2</text>
        <dbReference type="Rhea" id="RHEA:24304"/>
        <dbReference type="Rhea" id="RHEA-COMP:10494"/>
        <dbReference type="Rhea" id="RHEA-COMP:10495"/>
        <dbReference type="ChEBI" id="CHEBI:15378"/>
        <dbReference type="ChEBI" id="CHEBI:16526"/>
        <dbReference type="ChEBI" id="CHEBI:57305"/>
        <dbReference type="ChEBI" id="CHEBI:83099"/>
        <dbReference type="ChEBI" id="CHEBI:83143"/>
        <dbReference type="EC" id="1.4.4.2"/>
    </reaction>
</comment>
<evidence type="ECO:0000256" key="7">
    <source>
        <dbReference type="ARBA" id="ARBA00049026"/>
    </source>
</evidence>
<dbReference type="GO" id="GO:0019464">
    <property type="term" value="P:glycine decarboxylation via glycine cleavage system"/>
    <property type="evidence" value="ECO:0007669"/>
    <property type="project" value="UniProtKB-UniRule"/>
</dbReference>
<dbReference type="GO" id="GO:0004375">
    <property type="term" value="F:glycine dehydrogenase (decarboxylating) activity"/>
    <property type="evidence" value="ECO:0007669"/>
    <property type="project" value="UniProtKB-EC"/>
</dbReference>
<evidence type="ECO:0000256" key="1">
    <source>
        <dbReference type="ARBA" id="ARBA00001933"/>
    </source>
</evidence>
<dbReference type="FunFam" id="3.40.640.10:FF:000007">
    <property type="entry name" value="glycine dehydrogenase (Decarboxylating), mitochondrial"/>
    <property type="match status" value="1"/>
</dbReference>
<dbReference type="SUPFAM" id="SSF53383">
    <property type="entry name" value="PLP-dependent transferases"/>
    <property type="match status" value="2"/>
</dbReference>
<dbReference type="Pfam" id="PF02347">
    <property type="entry name" value="GDC-P"/>
    <property type="match status" value="2"/>
</dbReference>
<sequence length="946" mass="102595">MTYTPVDYNPYDFANRRHIGPSPAEMEEMLKAVGVRTLDELIDQTVPASIRQAIPLGWAPLAEHELLARMREVASRNKVMTSLIGQGYYGTVTPPAIQRNILENPAWYTAYTPYQPEIAQGRLEALLNYQTMVCDLTGLDVANASLLDEATAAAEAMTMAERAAKSKARAFFVDENCHPQTIGVIRTRALPLGIEILTGAPETLEPEKVFGAIFQYPGTHGHVRDFTDLIDKLHAAKALAVVATDLLALCILKEPGAMGADIAVGSAQRFGVPMGYGGPHAAFMSCRDELKRSMPGRIVGVSIDARGNKAYRLSLQTREQHIRREKATSNVCTAQALLAVMASFYAVFHGPKGLRAIAERVHFLTNRLARALKAAGAKVEPKAFFDTITVEVGVGQAGIMAAARAEGLNFRKVGTAHVGISLDETTDERVLLRVLRAFGIDGVPPHRAQLGFPEALARTSEYLTHPVFHMNRAESEMMRYMRRLSDRDLALDRAMIPLGSCTMKLNAAAEMMPITWPEFGSLHPFAPADQALGYREAIEDLSSKLCEITGYDAFSMQPNSGAQGEYAGLLTILAYHRARGDDQRRICLIPMSAHGTNPASAQMAGMQVVPVKTAPNGDVDLDDFRARAEEAGDRLASCMITYPSTHGVFEETVREVCRITHEHGGQVYIDGANMNALVGLVKPGEIGGDVSHLNLHKTFAIPHGGGGPGMGPIGVRAHLAPHLPGHPQTGGAEGPVSAAPYGSASILLISWAYCLMMGGEGLTQATRVAILNANYIASRLAGHYPILFMGNKGRVAHECILDTRPFAEAGVTVDDIAKRLIDNGFHAPTMSWPVAGTLMVEPTESETKAEIDRFITALLAIRGEIRAVEVGDIAPEDSPLRHAPHTVEDLVADWTRKYPREQGCFPPGSFRVDKYWPPVGRVDNVWGDRNLVCTCPPVEAYARAAE</sequence>
<dbReference type="Pfam" id="PF21478">
    <property type="entry name" value="GcvP2_C"/>
    <property type="match status" value="1"/>
</dbReference>
<comment type="function">
    <text evidence="2 8">The glycine cleavage system catalyzes the degradation of glycine. The P protein binds the alpha-amino group of glycine through its pyridoxal phosphate cofactor; CO(2) is released and the remaining methylamine moiety is then transferred to the lipoamide cofactor of the H protein.</text>
</comment>
<dbReference type="Gene3D" id="3.40.640.10">
    <property type="entry name" value="Type I PLP-dependent aspartate aminotransferase-like (Major domain)"/>
    <property type="match status" value="2"/>
</dbReference>
<dbReference type="InterPro" id="IPR003437">
    <property type="entry name" value="GcvP"/>
</dbReference>
<dbReference type="InterPro" id="IPR049316">
    <property type="entry name" value="GDC-P_C"/>
</dbReference>
<accession>A0A8G1ECI5</accession>
<dbReference type="GO" id="GO:0005960">
    <property type="term" value="C:glycine cleavage complex"/>
    <property type="evidence" value="ECO:0007669"/>
    <property type="project" value="TreeGrafter"/>
</dbReference>
<feature type="domain" description="Glycine cleavage system P-protein N-terminal" evidence="10">
    <location>
        <begin position="469"/>
        <end position="725"/>
    </location>
</feature>
<dbReference type="PANTHER" id="PTHR11773:SF1">
    <property type="entry name" value="GLYCINE DEHYDROGENASE (DECARBOXYLATING), MITOCHONDRIAL"/>
    <property type="match status" value="1"/>
</dbReference>
<dbReference type="PANTHER" id="PTHR11773">
    <property type="entry name" value="GLYCINE DEHYDROGENASE, DECARBOXYLATING"/>
    <property type="match status" value="1"/>
</dbReference>
<dbReference type="GO" id="GO:0030170">
    <property type="term" value="F:pyridoxal phosphate binding"/>
    <property type="evidence" value="ECO:0007669"/>
    <property type="project" value="TreeGrafter"/>
</dbReference>